<name>A0AAD4E0D7_9AGAM</name>
<gene>
    <name evidence="2" type="ORF">F5891DRAFT_1049857</name>
</gene>
<comment type="caution">
    <text evidence="2">The sequence shown here is derived from an EMBL/GenBank/DDBJ whole genome shotgun (WGS) entry which is preliminary data.</text>
</comment>
<evidence type="ECO:0000313" key="3">
    <source>
        <dbReference type="Proteomes" id="UP001195769"/>
    </source>
</evidence>
<sequence>MSSLLTPNRPEQPVISCSNEGVSSSDDHSLPRGNPRQVKDTKTPDSLPEPSCFDMLNILRSRFYVERETLWSCVTMATKDEAGCLNWITLRVAEHHKYVSVATSLILGGVHRPSLIPMVKRTLFVFLLEVLSGEDSSSFLKLQSGRVLDQRAQQEKRRLAVKRKRAAKRERVRKESKNPASKEELAKRDSIATRTCQACSVTFRGQKQLKYHTCKKAVVETVPETGSTPRAAEVALPVESPPRSSTPHSVCSTQVTASSGKSLSGDKLLAFQALVARRPEFGTMRRSELDEGQKVYNRETCCCGFRFWGDGRPMHMSTQNHLTGRSLYIGGGDGGAEWVNEPRRLGHYAINSLIL</sequence>
<protein>
    <submittedName>
        <fullName evidence="2">Uncharacterized protein</fullName>
    </submittedName>
</protein>
<dbReference type="EMBL" id="JABBWK010000048">
    <property type="protein sequence ID" value="KAG1897230.1"/>
    <property type="molecule type" value="Genomic_DNA"/>
</dbReference>
<feature type="compositionally biased region" description="Polar residues" evidence="1">
    <location>
        <begin position="15"/>
        <end position="24"/>
    </location>
</feature>
<feature type="region of interest" description="Disordered" evidence="1">
    <location>
        <begin position="1"/>
        <end position="46"/>
    </location>
</feature>
<dbReference type="AlphaFoldDB" id="A0AAD4E0D7"/>
<dbReference type="Proteomes" id="UP001195769">
    <property type="component" value="Unassembled WGS sequence"/>
</dbReference>
<evidence type="ECO:0000313" key="2">
    <source>
        <dbReference type="EMBL" id="KAG1897230.1"/>
    </source>
</evidence>
<proteinExistence type="predicted"/>
<feature type="compositionally biased region" description="Basic and acidic residues" evidence="1">
    <location>
        <begin position="172"/>
        <end position="187"/>
    </location>
</feature>
<keyword evidence="3" id="KW-1185">Reference proteome</keyword>
<dbReference type="GeneID" id="64656725"/>
<evidence type="ECO:0000256" key="1">
    <source>
        <dbReference type="SAM" id="MobiDB-lite"/>
    </source>
</evidence>
<feature type="region of interest" description="Disordered" evidence="1">
    <location>
        <begin position="158"/>
        <end position="187"/>
    </location>
</feature>
<reference evidence="2" key="1">
    <citation type="journal article" date="2020" name="New Phytol.">
        <title>Comparative genomics reveals dynamic genome evolution in host specialist ectomycorrhizal fungi.</title>
        <authorList>
            <person name="Lofgren L.A."/>
            <person name="Nguyen N.H."/>
            <person name="Vilgalys R."/>
            <person name="Ruytinx J."/>
            <person name="Liao H.L."/>
            <person name="Branco S."/>
            <person name="Kuo A."/>
            <person name="LaButti K."/>
            <person name="Lipzen A."/>
            <person name="Andreopoulos W."/>
            <person name="Pangilinan J."/>
            <person name="Riley R."/>
            <person name="Hundley H."/>
            <person name="Na H."/>
            <person name="Barry K."/>
            <person name="Grigoriev I.V."/>
            <person name="Stajich J.E."/>
            <person name="Kennedy P.G."/>
        </authorList>
    </citation>
    <scope>NUCLEOTIDE SEQUENCE</scope>
    <source>
        <strain evidence="2">FC203</strain>
    </source>
</reference>
<accession>A0AAD4E0D7</accession>
<feature type="compositionally biased region" description="Basic residues" evidence="1">
    <location>
        <begin position="159"/>
        <end position="171"/>
    </location>
</feature>
<organism evidence="2 3">
    <name type="scientific">Suillus fuscotomentosus</name>
    <dbReference type="NCBI Taxonomy" id="1912939"/>
    <lineage>
        <taxon>Eukaryota</taxon>
        <taxon>Fungi</taxon>
        <taxon>Dikarya</taxon>
        <taxon>Basidiomycota</taxon>
        <taxon>Agaricomycotina</taxon>
        <taxon>Agaricomycetes</taxon>
        <taxon>Agaricomycetidae</taxon>
        <taxon>Boletales</taxon>
        <taxon>Suillineae</taxon>
        <taxon>Suillaceae</taxon>
        <taxon>Suillus</taxon>
    </lineage>
</organism>
<dbReference type="RefSeq" id="XP_041222806.1">
    <property type="nucleotide sequence ID" value="XM_041362427.1"/>
</dbReference>